<dbReference type="PANTHER" id="PTHR38035:SF1">
    <property type="entry name" value="ANCILLARY SECYEG TRANSLOCON SUBUNIT"/>
    <property type="match status" value="1"/>
</dbReference>
<keyword evidence="4 9" id="KW-1133">Transmembrane helix</keyword>
<evidence type="ECO:0000256" key="2">
    <source>
        <dbReference type="ARBA" id="ARBA00022475"/>
    </source>
</evidence>
<name>A0ABT0P8I7_9HYPH</name>
<keyword evidence="6" id="KW-0143">Chaperone</keyword>
<proteinExistence type="inferred from homology"/>
<feature type="transmembrane region" description="Helical" evidence="9">
    <location>
        <begin position="26"/>
        <end position="47"/>
    </location>
</feature>
<evidence type="ECO:0000256" key="4">
    <source>
        <dbReference type="ARBA" id="ARBA00022989"/>
    </source>
</evidence>
<organism evidence="11 12">
    <name type="scientific">Bartonella bilalgolemii</name>
    <dbReference type="NCBI Taxonomy" id="2942911"/>
    <lineage>
        <taxon>Bacteria</taxon>
        <taxon>Pseudomonadati</taxon>
        <taxon>Pseudomonadota</taxon>
        <taxon>Alphaproteobacteria</taxon>
        <taxon>Hyphomicrobiales</taxon>
        <taxon>Bartonellaceae</taxon>
        <taxon>Bartonella</taxon>
    </lineage>
</organism>
<accession>A0ABT0P8I7</accession>
<evidence type="ECO:0000256" key="3">
    <source>
        <dbReference type="ARBA" id="ARBA00022692"/>
    </source>
</evidence>
<dbReference type="Gene3D" id="1.25.40.10">
    <property type="entry name" value="Tetratricopeptide repeat domain"/>
    <property type="match status" value="1"/>
</dbReference>
<evidence type="ECO:0000256" key="9">
    <source>
        <dbReference type="SAM" id="Phobius"/>
    </source>
</evidence>
<evidence type="ECO:0000256" key="8">
    <source>
        <dbReference type="ARBA" id="ARBA00024235"/>
    </source>
</evidence>
<protein>
    <recommendedName>
        <fullName evidence="8">Ancillary SecYEG translocon subunit</fullName>
    </recommendedName>
</protein>
<keyword evidence="12" id="KW-1185">Reference proteome</keyword>
<dbReference type="InterPro" id="IPR011990">
    <property type="entry name" value="TPR-like_helical_dom_sf"/>
</dbReference>
<keyword evidence="3 9" id="KW-0812">Transmembrane</keyword>
<dbReference type="InterPro" id="IPR018704">
    <property type="entry name" value="SecYEG/CpoB_TPR"/>
</dbReference>
<sequence>MTHDNFIYEVNEELRQEKFYTFWKRYGSFVIGVVIIFVLMIIIYQIYQQQQINKANNVGDTFITGLDLADAHHFDEAIKKLKSVKKSDFGGYPFLAGLREASLWMERGDTAKSVQMFDMIAADEKAPQILRKIAKIRAAYILVDIGTFDDVMQRVKEMANDIDPMRMSAREALGLAAYKADTMENAVYYFQKIVEENALEFKITDRAKIMLELIQASGKVKEGIN</sequence>
<evidence type="ECO:0000256" key="7">
    <source>
        <dbReference type="ARBA" id="ARBA00024197"/>
    </source>
</evidence>
<comment type="subcellular location">
    <subcellularLocation>
        <location evidence="1">Cell membrane</location>
        <topology evidence="1">Single-pass type II membrane protein</topology>
    </subcellularLocation>
</comment>
<comment type="similarity">
    <text evidence="7">Belongs to the YfgM family.</text>
</comment>
<evidence type="ECO:0000313" key="12">
    <source>
        <dbReference type="Proteomes" id="UP001523003"/>
    </source>
</evidence>
<evidence type="ECO:0000313" key="11">
    <source>
        <dbReference type="EMBL" id="MCL6229770.1"/>
    </source>
</evidence>
<keyword evidence="5 9" id="KW-0472">Membrane</keyword>
<feature type="domain" description="Ancillary SecYEG translocon subunit/Cell division coordinator CpoB TPR" evidence="10">
    <location>
        <begin position="21"/>
        <end position="158"/>
    </location>
</feature>
<evidence type="ECO:0000256" key="6">
    <source>
        <dbReference type="ARBA" id="ARBA00023186"/>
    </source>
</evidence>
<dbReference type="InterPro" id="IPR026039">
    <property type="entry name" value="YfgM"/>
</dbReference>
<comment type="caution">
    <text evidence="11">The sequence shown here is derived from an EMBL/GenBank/DDBJ whole genome shotgun (WGS) entry which is preliminary data.</text>
</comment>
<dbReference type="RefSeq" id="WP_249676585.1">
    <property type="nucleotide sequence ID" value="NZ_JAMCOF010000005.1"/>
</dbReference>
<evidence type="ECO:0000259" key="10">
    <source>
        <dbReference type="Pfam" id="PF09976"/>
    </source>
</evidence>
<evidence type="ECO:0000256" key="1">
    <source>
        <dbReference type="ARBA" id="ARBA00004401"/>
    </source>
</evidence>
<keyword evidence="2" id="KW-1003">Cell membrane</keyword>
<dbReference type="Proteomes" id="UP001523003">
    <property type="component" value="Unassembled WGS sequence"/>
</dbReference>
<gene>
    <name evidence="11" type="ORF">M4Z11_04005</name>
</gene>
<dbReference type="EMBL" id="JAMCOF010000005">
    <property type="protein sequence ID" value="MCL6229770.1"/>
    <property type="molecule type" value="Genomic_DNA"/>
</dbReference>
<reference evidence="11 12" key="1">
    <citation type="submission" date="2022-05" db="EMBL/GenBank/DDBJ databases">
        <title>Description of the Bartonella bilalgolemii sp. nov. Isolated from Apodemus uralensis (Pallas 1811).</title>
        <authorList>
            <person name="Zgheib R."/>
            <person name="Celebi B."/>
        </authorList>
    </citation>
    <scope>NUCLEOTIDE SEQUENCE [LARGE SCALE GENOMIC DNA]</scope>
    <source>
        <strain evidence="11 12">G70</strain>
    </source>
</reference>
<evidence type="ECO:0000256" key="5">
    <source>
        <dbReference type="ARBA" id="ARBA00023136"/>
    </source>
</evidence>
<dbReference type="PANTHER" id="PTHR38035">
    <property type="entry name" value="UPF0070 PROTEIN YFGM"/>
    <property type="match status" value="1"/>
</dbReference>
<dbReference type="Pfam" id="PF09976">
    <property type="entry name" value="TPR_21"/>
    <property type="match status" value="1"/>
</dbReference>